<dbReference type="Gene3D" id="3.20.20.80">
    <property type="entry name" value="Glycosidases"/>
    <property type="match status" value="1"/>
</dbReference>
<dbReference type="RefSeq" id="WP_232595750.1">
    <property type="nucleotide sequence ID" value="NZ_BSPD01000011.1"/>
</dbReference>
<evidence type="ECO:0000313" key="5">
    <source>
        <dbReference type="Proteomes" id="UP001156870"/>
    </source>
</evidence>
<evidence type="ECO:0000259" key="3">
    <source>
        <dbReference type="PROSITE" id="PS51910"/>
    </source>
</evidence>
<protein>
    <recommendedName>
        <fullName evidence="3">GH18 domain-containing protein</fullName>
    </recommendedName>
</protein>
<dbReference type="InterPro" id="IPR001223">
    <property type="entry name" value="Glyco_hydro18_cat"/>
</dbReference>
<dbReference type="SUPFAM" id="SSF51445">
    <property type="entry name" value="(Trans)glycosidases"/>
    <property type="match status" value="1"/>
</dbReference>
<dbReference type="PANTHER" id="PTHR45708">
    <property type="entry name" value="ENDOCHITINASE"/>
    <property type="match status" value="1"/>
</dbReference>
<evidence type="ECO:0000256" key="1">
    <source>
        <dbReference type="ARBA" id="ARBA00022801"/>
    </source>
</evidence>
<organism evidence="4 5">
    <name type="scientific">Marinibactrum halimedae</name>
    <dbReference type="NCBI Taxonomy" id="1444977"/>
    <lineage>
        <taxon>Bacteria</taxon>
        <taxon>Pseudomonadati</taxon>
        <taxon>Pseudomonadota</taxon>
        <taxon>Gammaproteobacteria</taxon>
        <taxon>Cellvibrionales</taxon>
        <taxon>Cellvibrionaceae</taxon>
        <taxon>Marinibactrum</taxon>
    </lineage>
</organism>
<proteinExistence type="predicted"/>
<reference evidence="4 5" key="1">
    <citation type="journal article" date="2014" name="Int. J. Syst. Evol. Microbiol.">
        <title>Complete genome sequence of Corynebacterium casei LMG S-19264T (=DSM 44701T), isolated from a smear-ripened cheese.</title>
        <authorList>
            <consortium name="US DOE Joint Genome Institute (JGI-PGF)"/>
            <person name="Walter F."/>
            <person name="Albersmeier A."/>
            <person name="Kalinowski J."/>
            <person name="Ruckert C."/>
        </authorList>
    </citation>
    <scope>NUCLEOTIDE SEQUENCE [LARGE SCALE GENOMIC DNA]</scope>
    <source>
        <strain evidence="4 5">NBRC 110095</strain>
    </source>
</reference>
<dbReference type="InterPro" id="IPR011583">
    <property type="entry name" value="Chitinase_II/V-like_cat"/>
</dbReference>
<feature type="domain" description="GH18" evidence="3">
    <location>
        <begin position="4"/>
        <end position="288"/>
    </location>
</feature>
<evidence type="ECO:0000256" key="2">
    <source>
        <dbReference type="ARBA" id="ARBA00023295"/>
    </source>
</evidence>
<dbReference type="PANTHER" id="PTHR45708:SF49">
    <property type="entry name" value="ENDOCHITINASE"/>
    <property type="match status" value="1"/>
</dbReference>
<dbReference type="Pfam" id="PF00704">
    <property type="entry name" value="Glyco_hydro_18"/>
    <property type="match status" value="1"/>
</dbReference>
<name>A0AA37T8H5_9GAMM</name>
<keyword evidence="5" id="KW-1185">Reference proteome</keyword>
<dbReference type="PROSITE" id="PS51910">
    <property type="entry name" value="GH18_2"/>
    <property type="match status" value="1"/>
</dbReference>
<dbReference type="InterPro" id="IPR050542">
    <property type="entry name" value="Glycosyl_Hydrlase18_Chitinase"/>
</dbReference>
<keyword evidence="2" id="KW-0326">Glycosidase</keyword>
<dbReference type="Proteomes" id="UP001156870">
    <property type="component" value="Unassembled WGS sequence"/>
</dbReference>
<accession>A0AA37T8H5</accession>
<dbReference type="AlphaFoldDB" id="A0AA37T8H5"/>
<comment type="caution">
    <text evidence="4">The sequence shown here is derived from an EMBL/GenBank/DDBJ whole genome shotgun (WGS) entry which is preliminary data.</text>
</comment>
<dbReference type="GO" id="GO:0016798">
    <property type="term" value="F:hydrolase activity, acting on glycosyl bonds"/>
    <property type="evidence" value="ECO:0007669"/>
    <property type="project" value="UniProtKB-KW"/>
</dbReference>
<dbReference type="GO" id="GO:0008061">
    <property type="term" value="F:chitin binding"/>
    <property type="evidence" value="ECO:0007669"/>
    <property type="project" value="InterPro"/>
</dbReference>
<keyword evidence="1" id="KW-0378">Hydrolase</keyword>
<dbReference type="EMBL" id="BSPD01000011">
    <property type="protein sequence ID" value="GLS24612.1"/>
    <property type="molecule type" value="Genomic_DNA"/>
</dbReference>
<gene>
    <name evidence="4" type="ORF">GCM10007877_03260</name>
</gene>
<dbReference type="SMART" id="SM00636">
    <property type="entry name" value="Glyco_18"/>
    <property type="match status" value="1"/>
</dbReference>
<dbReference type="InterPro" id="IPR017853">
    <property type="entry name" value="GH"/>
</dbReference>
<dbReference type="GO" id="GO:0005975">
    <property type="term" value="P:carbohydrate metabolic process"/>
    <property type="evidence" value="ECO:0007669"/>
    <property type="project" value="InterPro"/>
</dbReference>
<sequence>MKKPLIVGYLQSWSSPGVTFTKAAEMGYTGLVLAFGTITGTEVGIYDDAFLASPTPEALKKDISDAKQAGAIEVLLSVGGGENNTYNPDGAYVDELASNILKFLDEYGFTGIDFDLEIDGDGAYLNNLCTALRQQRQDVTITSAPQLNMGAAGTDVYPVSTANVTMYDDALKNQQFDYVFIQCYNNEWPEVDGAKENNVEFISKGFINLKNTIPASTLITIGQPANKHGAGFSIFKGVSHPEQVYAQLPVQYGKISDDPQFGGAMVWSVNLDEDDNYLFVTALKGAID</sequence>
<evidence type="ECO:0000313" key="4">
    <source>
        <dbReference type="EMBL" id="GLS24612.1"/>
    </source>
</evidence>